<feature type="compositionally biased region" description="Low complexity" evidence="2">
    <location>
        <begin position="79"/>
        <end position="91"/>
    </location>
</feature>
<keyword evidence="4" id="KW-1185">Reference proteome</keyword>
<dbReference type="AlphaFoldDB" id="W6U4H9"/>
<dbReference type="EMBL" id="APAU02000132">
    <property type="protein sequence ID" value="EUB56038.1"/>
    <property type="molecule type" value="Genomic_DNA"/>
</dbReference>
<dbReference type="KEGG" id="egl:EGR_09118"/>
<sequence length="823" mass="89600">MDHKDFCMQETSDTNGDLQKSSASITSADVAHTVTEVMINQDGDGDDSGFQSHCVDRTLDQKASLNGQLRQESDDATPSSTGSSEKSVVSGAARRDGSDVVSHPRHVAFTPAQVKRRSLITLRRNNGSPPPPASTTAIRANHKLSLLRMSTSLSQEQSSSSCWKTVGGNHPVAHTVAERRARAEALEVERRRARRASLEASEAALEAARQRAYSLRVARSLELRNREEERHAKVIARRKRLEEERKEYLSRRITGTATTTKTGGQVHHLRSLQRVNPKISVCGFASDLDPTDPRYCPFGFGSSTRRDVCRSSMQQLTATRKTVSCGDRGRNQHAAIPKLSTSFTVESRKRLTTNAAATITSTHAGPSASLKDGNTTSTPSKRRNSGSITLKGSSNSGQISKAQDEPRPPQFTGSDISKNRLKIPPTPTPRSKALTLQLPKASEVPSTSSISRTMEKQRCTAAPKSPTCVRAGCKSTEVEAQTCRARLDEQRKLAQSSKCEEENNGLLETMARSTVNEAIDLAVAEHKAEVVEASAALAGTRALEKAVGLLAGLADSSAVRTERRRSHQRCLVGYSTVKPRADGMRLLRNASISSKEVLNNALERMTLSVNAGSIRKPQSEVISALTKAASDADQIMSRVHTPTGTQPPLRPTVNPPLRIAVENNSVSRGEVDRLESRRHLRQNGATKWMVESDQLALNSKATLILRNHLSRKKQAPPPLELCSPCTETSSISDLDPHFTNGYNGQCHGSELSLDTQLVKRSTCSPVQIDKDQCLHEIFGRHSSGTSTTIATCHSPNRQIQSDRLASTQHSTCSDVSITSRLQH</sequence>
<feature type="compositionally biased region" description="Polar residues" evidence="2">
    <location>
        <begin position="372"/>
        <end position="401"/>
    </location>
</feature>
<proteinExistence type="predicted"/>
<dbReference type="OMA" id="GFQSHCV"/>
<gene>
    <name evidence="3" type="ORF">EGR_09118</name>
</gene>
<organism evidence="3 4">
    <name type="scientific">Echinococcus granulosus</name>
    <name type="common">Hydatid tapeworm</name>
    <dbReference type="NCBI Taxonomy" id="6210"/>
    <lineage>
        <taxon>Eukaryota</taxon>
        <taxon>Metazoa</taxon>
        <taxon>Spiralia</taxon>
        <taxon>Lophotrochozoa</taxon>
        <taxon>Platyhelminthes</taxon>
        <taxon>Cestoda</taxon>
        <taxon>Eucestoda</taxon>
        <taxon>Cyclophyllidea</taxon>
        <taxon>Taeniidae</taxon>
        <taxon>Echinococcus</taxon>
        <taxon>Echinococcus granulosus group</taxon>
    </lineage>
</organism>
<feature type="region of interest" description="Disordered" evidence="2">
    <location>
        <begin position="1"/>
        <end position="25"/>
    </location>
</feature>
<evidence type="ECO:0000256" key="2">
    <source>
        <dbReference type="SAM" id="MobiDB-lite"/>
    </source>
</evidence>
<dbReference type="GeneID" id="36344833"/>
<dbReference type="OrthoDB" id="6276075at2759"/>
<feature type="coiled-coil region" evidence="1">
    <location>
        <begin position="224"/>
        <end position="251"/>
    </location>
</feature>
<feature type="region of interest" description="Disordered" evidence="2">
    <location>
        <begin position="63"/>
        <end position="102"/>
    </location>
</feature>
<feature type="compositionally biased region" description="Polar residues" evidence="2">
    <location>
        <begin position="9"/>
        <end position="25"/>
    </location>
</feature>
<keyword evidence="1" id="KW-0175">Coiled coil</keyword>
<accession>W6U4H9</accession>
<evidence type="ECO:0000313" key="3">
    <source>
        <dbReference type="EMBL" id="EUB56038.1"/>
    </source>
</evidence>
<comment type="caution">
    <text evidence="3">The sequence shown here is derived from an EMBL/GenBank/DDBJ whole genome shotgun (WGS) entry which is preliminary data.</text>
</comment>
<evidence type="ECO:0000313" key="4">
    <source>
        <dbReference type="Proteomes" id="UP000019149"/>
    </source>
</evidence>
<dbReference type="CTD" id="36344833"/>
<name>W6U4H9_ECHGR</name>
<reference evidence="3 4" key="1">
    <citation type="journal article" date="2013" name="Nat. Genet.">
        <title>The genome of the hydatid tapeworm Echinococcus granulosus.</title>
        <authorList>
            <person name="Zheng H."/>
            <person name="Zhang W."/>
            <person name="Zhang L."/>
            <person name="Zhang Z."/>
            <person name="Li J."/>
            <person name="Lu G."/>
            <person name="Zhu Y."/>
            <person name="Wang Y."/>
            <person name="Huang Y."/>
            <person name="Liu J."/>
            <person name="Kang H."/>
            <person name="Chen J."/>
            <person name="Wang L."/>
            <person name="Chen A."/>
            <person name="Yu S."/>
            <person name="Gao Z."/>
            <person name="Jin L."/>
            <person name="Gu W."/>
            <person name="Wang Z."/>
            <person name="Zhao L."/>
            <person name="Shi B."/>
            <person name="Wen H."/>
            <person name="Lin R."/>
            <person name="Jones M.K."/>
            <person name="Brejova B."/>
            <person name="Vinar T."/>
            <person name="Zhao G."/>
            <person name="McManus D.P."/>
            <person name="Chen Z."/>
            <person name="Zhou Y."/>
            <person name="Wang S."/>
        </authorList>
    </citation>
    <scope>NUCLEOTIDE SEQUENCE [LARGE SCALE GENOMIC DNA]</scope>
</reference>
<dbReference type="Proteomes" id="UP000019149">
    <property type="component" value="Unassembled WGS sequence"/>
</dbReference>
<dbReference type="RefSeq" id="XP_024347234.1">
    <property type="nucleotide sequence ID" value="XM_024498367.1"/>
</dbReference>
<evidence type="ECO:0000256" key="1">
    <source>
        <dbReference type="SAM" id="Coils"/>
    </source>
</evidence>
<protein>
    <submittedName>
        <fullName evidence="3">Uncharacterized protein</fullName>
    </submittedName>
</protein>
<feature type="region of interest" description="Disordered" evidence="2">
    <location>
        <begin position="357"/>
        <end position="458"/>
    </location>
</feature>